<dbReference type="InterPro" id="IPR008974">
    <property type="entry name" value="TRAF-like"/>
</dbReference>
<dbReference type="SUPFAM" id="SSF54695">
    <property type="entry name" value="POZ domain"/>
    <property type="match status" value="1"/>
</dbReference>
<dbReference type="PANTHER" id="PTHR26379:SF332">
    <property type="entry name" value="OS08G0128900 PROTEIN"/>
    <property type="match status" value="1"/>
</dbReference>
<dbReference type="Gene3D" id="2.60.210.10">
    <property type="entry name" value="Apoptosis, Tumor Necrosis Factor Receptor Associated Protein 2, Chain A"/>
    <property type="match status" value="1"/>
</dbReference>
<dbReference type="CDD" id="cd00121">
    <property type="entry name" value="MATH"/>
    <property type="match status" value="1"/>
</dbReference>
<dbReference type="SUPFAM" id="SSF49599">
    <property type="entry name" value="TRAF domain-like"/>
    <property type="match status" value="1"/>
</dbReference>
<evidence type="ECO:0000256" key="1">
    <source>
        <dbReference type="ARBA" id="ARBA00004906"/>
    </source>
</evidence>
<evidence type="ECO:0000313" key="5">
    <source>
        <dbReference type="Proteomes" id="UP000324897"/>
    </source>
</evidence>
<evidence type="ECO:0000313" key="4">
    <source>
        <dbReference type="EMBL" id="TVU43521.1"/>
    </source>
</evidence>
<dbReference type="PROSITE" id="PS50097">
    <property type="entry name" value="BTB"/>
    <property type="match status" value="1"/>
</dbReference>
<comment type="similarity">
    <text evidence="2">Belongs to the Tdpoz family.</text>
</comment>
<feature type="domain" description="BTB" evidence="3">
    <location>
        <begin position="158"/>
        <end position="226"/>
    </location>
</feature>
<accession>A0A5J9W6B0</accession>
<gene>
    <name evidence="4" type="ORF">EJB05_09999</name>
</gene>
<dbReference type="Pfam" id="PF24570">
    <property type="entry name" value="BACK_BPM_SPOP"/>
    <property type="match status" value="1"/>
</dbReference>
<feature type="non-terminal residue" evidence="4">
    <location>
        <position position="292"/>
    </location>
</feature>
<dbReference type="OrthoDB" id="6359816at2759"/>
<dbReference type="InterPro" id="IPR011333">
    <property type="entry name" value="SKP1/BTB/POZ_sf"/>
</dbReference>
<comment type="pathway">
    <text evidence="1">Protein modification; protein ubiquitination.</text>
</comment>
<dbReference type="InterPro" id="IPR056423">
    <property type="entry name" value="BACK_BPM_SPOP"/>
</dbReference>
<dbReference type="InterPro" id="IPR002083">
    <property type="entry name" value="MATH/TRAF_dom"/>
</dbReference>
<dbReference type="Proteomes" id="UP000324897">
    <property type="component" value="Unassembled WGS sequence"/>
</dbReference>
<dbReference type="InterPro" id="IPR045005">
    <property type="entry name" value="BPM1-6"/>
</dbReference>
<evidence type="ECO:0000256" key="2">
    <source>
        <dbReference type="ARBA" id="ARBA00010846"/>
    </source>
</evidence>
<comment type="caution">
    <text evidence="4">The sequence shown here is derived from an EMBL/GenBank/DDBJ whole genome shotgun (WGS) entry which is preliminary data.</text>
</comment>
<dbReference type="PANTHER" id="PTHR26379">
    <property type="entry name" value="BTB/POZ AND MATH DOMAIN-CONTAINING PROTEIN 1"/>
    <property type="match status" value="1"/>
</dbReference>
<sequence length="292" mass="31816">MASPTCTAPPPLTVRGTHQFEIVGYSLIRGLAAGEFVRSGTFSVGGHRWSVRFYPGGFSSPHRADAELRAPRGAPRLVRTKRNARASAAPASSCRGAIKASPYVRGDRLTIECVLDIVAADKEQAPEAMALCQVVRLPPSDLSLHLGGLLKNQQDQTADISIDVEGEVFHAHKVVLAARSPVFKAQLYGPMKEQETKRIAIGDMRPVLCFASFTLTFFSSQPTMTSEGMSTKETVRQILEAADRYGMERLKLICESILCRSLDANTVATTLALADQHYCKALKDVCVQFMCL</sequence>
<dbReference type="GO" id="GO:0016567">
    <property type="term" value="P:protein ubiquitination"/>
    <property type="evidence" value="ECO:0007669"/>
    <property type="project" value="InterPro"/>
</dbReference>
<dbReference type="Pfam" id="PF00651">
    <property type="entry name" value="BTB"/>
    <property type="match status" value="1"/>
</dbReference>
<proteinExistence type="inferred from homology"/>
<dbReference type="Gene3D" id="6.10.250.3030">
    <property type="match status" value="1"/>
</dbReference>
<dbReference type="InterPro" id="IPR000210">
    <property type="entry name" value="BTB/POZ_dom"/>
</dbReference>
<dbReference type="EMBL" id="RWGY01000005">
    <property type="protein sequence ID" value="TVU43521.1"/>
    <property type="molecule type" value="Genomic_DNA"/>
</dbReference>
<dbReference type="Gene3D" id="3.30.710.10">
    <property type="entry name" value="Potassium Channel Kv1.1, Chain A"/>
    <property type="match status" value="1"/>
</dbReference>
<evidence type="ECO:0000259" key="3">
    <source>
        <dbReference type="PROSITE" id="PS50097"/>
    </source>
</evidence>
<dbReference type="AlphaFoldDB" id="A0A5J9W6B0"/>
<keyword evidence="5" id="KW-1185">Reference proteome</keyword>
<dbReference type="SMART" id="SM00225">
    <property type="entry name" value="BTB"/>
    <property type="match status" value="1"/>
</dbReference>
<feature type="non-terminal residue" evidence="4">
    <location>
        <position position="1"/>
    </location>
</feature>
<name>A0A5J9W6B0_9POAL</name>
<dbReference type="Gramene" id="TVU43521">
    <property type="protein sequence ID" value="TVU43521"/>
    <property type="gene ID" value="EJB05_09999"/>
</dbReference>
<organism evidence="4 5">
    <name type="scientific">Eragrostis curvula</name>
    <name type="common">weeping love grass</name>
    <dbReference type="NCBI Taxonomy" id="38414"/>
    <lineage>
        <taxon>Eukaryota</taxon>
        <taxon>Viridiplantae</taxon>
        <taxon>Streptophyta</taxon>
        <taxon>Embryophyta</taxon>
        <taxon>Tracheophyta</taxon>
        <taxon>Spermatophyta</taxon>
        <taxon>Magnoliopsida</taxon>
        <taxon>Liliopsida</taxon>
        <taxon>Poales</taxon>
        <taxon>Poaceae</taxon>
        <taxon>PACMAD clade</taxon>
        <taxon>Chloridoideae</taxon>
        <taxon>Eragrostideae</taxon>
        <taxon>Eragrostidinae</taxon>
        <taxon>Eragrostis</taxon>
    </lineage>
</organism>
<protein>
    <recommendedName>
        <fullName evidence="3">BTB domain-containing protein</fullName>
    </recommendedName>
</protein>
<reference evidence="4 5" key="1">
    <citation type="journal article" date="2019" name="Sci. Rep.">
        <title>A high-quality genome of Eragrostis curvula grass provides insights into Poaceae evolution and supports new strategies to enhance forage quality.</title>
        <authorList>
            <person name="Carballo J."/>
            <person name="Santos B.A.C.M."/>
            <person name="Zappacosta D."/>
            <person name="Garbus I."/>
            <person name="Selva J.P."/>
            <person name="Gallo C.A."/>
            <person name="Diaz A."/>
            <person name="Albertini E."/>
            <person name="Caccamo M."/>
            <person name="Echenique V."/>
        </authorList>
    </citation>
    <scope>NUCLEOTIDE SEQUENCE [LARGE SCALE GENOMIC DNA]</scope>
    <source>
        <strain evidence="5">cv. Victoria</strain>
        <tissue evidence="4">Leaf</tissue>
    </source>
</reference>